<protein>
    <submittedName>
        <fullName evidence="2">Uncharacterized protein</fullName>
    </submittedName>
</protein>
<sequence length="98" mass="10977">MEPKEQIPFEGRILRKGPGPYSGPLGPHEILRQTDKGSQVIDVRIAPRKEGQADPFVAHDRKSGNIIELTDRERVESYAKFNEKPPSELLESTGSPKK</sequence>
<evidence type="ECO:0000313" key="2">
    <source>
        <dbReference type="EMBL" id="OGD97897.1"/>
    </source>
</evidence>
<proteinExistence type="predicted"/>
<reference evidence="2 3" key="1">
    <citation type="journal article" date="2016" name="Nat. Commun.">
        <title>Thousands of microbial genomes shed light on interconnected biogeochemical processes in an aquifer system.</title>
        <authorList>
            <person name="Anantharaman K."/>
            <person name="Brown C.T."/>
            <person name="Hug L.A."/>
            <person name="Sharon I."/>
            <person name="Castelle C.J."/>
            <person name="Probst A.J."/>
            <person name="Thomas B.C."/>
            <person name="Singh A."/>
            <person name="Wilkins M.J."/>
            <person name="Karaoz U."/>
            <person name="Brodie E.L."/>
            <person name="Williams K.H."/>
            <person name="Hubbard S.S."/>
            <person name="Banfield J.F."/>
        </authorList>
    </citation>
    <scope>NUCLEOTIDE SEQUENCE [LARGE SCALE GENOMIC DNA]</scope>
</reference>
<dbReference type="STRING" id="1797725.A3A49_02755"/>
<evidence type="ECO:0000256" key="1">
    <source>
        <dbReference type="SAM" id="MobiDB-lite"/>
    </source>
</evidence>
<organism evidence="2 3">
    <name type="scientific">Candidatus Curtissbacteria bacterium RIFCSPLOWO2_01_FULL_38_11b</name>
    <dbReference type="NCBI Taxonomy" id="1797725"/>
    <lineage>
        <taxon>Bacteria</taxon>
        <taxon>Candidatus Curtissiibacteriota</taxon>
    </lineage>
</organism>
<feature type="region of interest" description="Disordered" evidence="1">
    <location>
        <begin position="1"/>
        <end position="26"/>
    </location>
</feature>
<gene>
    <name evidence="2" type="ORF">A3A49_02755</name>
</gene>
<dbReference type="Proteomes" id="UP000176740">
    <property type="component" value="Unassembled WGS sequence"/>
</dbReference>
<dbReference type="EMBL" id="MFBO01000022">
    <property type="protein sequence ID" value="OGD97897.1"/>
    <property type="molecule type" value="Genomic_DNA"/>
</dbReference>
<accession>A0A1F5H1H2</accession>
<comment type="caution">
    <text evidence="2">The sequence shown here is derived from an EMBL/GenBank/DDBJ whole genome shotgun (WGS) entry which is preliminary data.</text>
</comment>
<name>A0A1F5H1H2_9BACT</name>
<dbReference type="AlphaFoldDB" id="A0A1F5H1H2"/>
<evidence type="ECO:0000313" key="3">
    <source>
        <dbReference type="Proteomes" id="UP000176740"/>
    </source>
</evidence>